<name>A0A7W9SGW8_9FIRM</name>
<dbReference type="GO" id="GO:0005886">
    <property type="term" value="C:plasma membrane"/>
    <property type="evidence" value="ECO:0007669"/>
    <property type="project" value="UniProtKB-SubCell"/>
</dbReference>
<evidence type="ECO:0000256" key="4">
    <source>
        <dbReference type="ARBA" id="ARBA00022989"/>
    </source>
</evidence>
<dbReference type="Proteomes" id="UP000522163">
    <property type="component" value="Unassembled WGS sequence"/>
</dbReference>
<dbReference type="PANTHER" id="PTHR33931:SF2">
    <property type="entry name" value="HOLIN-LIKE PROTEIN CIDA"/>
    <property type="match status" value="1"/>
</dbReference>
<dbReference type="RefSeq" id="WP_007156237.1">
    <property type="nucleotide sequence ID" value="NZ_CAUQUA010000018.1"/>
</dbReference>
<dbReference type="EMBL" id="JACHHH010000010">
    <property type="protein sequence ID" value="MBB6041934.1"/>
    <property type="molecule type" value="Genomic_DNA"/>
</dbReference>
<comment type="caution">
    <text evidence="8">The sequence shown here is derived from an EMBL/GenBank/DDBJ whole genome shotgun (WGS) entry which is preliminary data.</text>
</comment>
<dbReference type="Pfam" id="PF03788">
    <property type="entry name" value="LrgA"/>
    <property type="match status" value="1"/>
</dbReference>
<comment type="subcellular location">
    <subcellularLocation>
        <location evidence="1">Cell membrane</location>
        <topology evidence="1">Multi-pass membrane protein</topology>
    </subcellularLocation>
</comment>
<gene>
    <name evidence="8" type="ORF">HNQ46_001925</name>
</gene>
<feature type="transmembrane region" description="Helical" evidence="7">
    <location>
        <begin position="88"/>
        <end position="107"/>
    </location>
</feature>
<dbReference type="GeneID" id="85015456"/>
<dbReference type="InterPro" id="IPR005538">
    <property type="entry name" value="LrgA/CidA"/>
</dbReference>
<evidence type="ECO:0000256" key="3">
    <source>
        <dbReference type="ARBA" id="ARBA00022692"/>
    </source>
</evidence>
<keyword evidence="2" id="KW-1003">Cell membrane</keyword>
<protein>
    <submittedName>
        <fullName evidence="8">Holin-like protein</fullName>
    </submittedName>
</protein>
<feature type="transmembrane region" description="Helical" evidence="7">
    <location>
        <begin position="64"/>
        <end position="82"/>
    </location>
</feature>
<evidence type="ECO:0000256" key="6">
    <source>
        <dbReference type="SAM" id="Coils"/>
    </source>
</evidence>
<reference evidence="8 9" key="1">
    <citation type="submission" date="2020-08" db="EMBL/GenBank/DDBJ databases">
        <title>Genomic Encyclopedia of Type Strains, Phase IV (KMG-IV): sequencing the most valuable type-strain genomes for metagenomic binning, comparative biology and taxonomic classification.</title>
        <authorList>
            <person name="Goeker M."/>
        </authorList>
    </citation>
    <scope>NUCLEOTIDE SEQUENCE [LARGE SCALE GENOMIC DNA]</scope>
    <source>
        <strain evidence="8 9">DSM 17245</strain>
    </source>
</reference>
<proteinExistence type="predicted"/>
<dbReference type="PANTHER" id="PTHR33931">
    <property type="entry name" value="HOLIN-LIKE PROTEIN CIDA-RELATED"/>
    <property type="match status" value="1"/>
</dbReference>
<evidence type="ECO:0000313" key="8">
    <source>
        <dbReference type="EMBL" id="MBB6041934.1"/>
    </source>
</evidence>
<accession>A0A7W9SGW8</accession>
<evidence type="ECO:0000313" key="9">
    <source>
        <dbReference type="Proteomes" id="UP000522163"/>
    </source>
</evidence>
<keyword evidence="3 7" id="KW-0812">Transmembrane</keyword>
<evidence type="ECO:0000256" key="5">
    <source>
        <dbReference type="ARBA" id="ARBA00023136"/>
    </source>
</evidence>
<dbReference type="AlphaFoldDB" id="A0A7W9SGW8"/>
<organism evidence="8 9">
    <name type="scientific">Oribacterium sinus</name>
    <dbReference type="NCBI Taxonomy" id="237576"/>
    <lineage>
        <taxon>Bacteria</taxon>
        <taxon>Bacillati</taxon>
        <taxon>Bacillota</taxon>
        <taxon>Clostridia</taxon>
        <taxon>Lachnospirales</taxon>
        <taxon>Lachnospiraceae</taxon>
        <taxon>Oribacterium</taxon>
    </lineage>
</organism>
<evidence type="ECO:0000256" key="2">
    <source>
        <dbReference type="ARBA" id="ARBA00022475"/>
    </source>
</evidence>
<keyword evidence="6" id="KW-0175">Coiled coil</keyword>
<evidence type="ECO:0000256" key="7">
    <source>
        <dbReference type="SAM" id="Phobius"/>
    </source>
</evidence>
<keyword evidence="5 7" id="KW-0472">Membrane</keyword>
<feature type="coiled-coil region" evidence="6">
    <location>
        <begin position="117"/>
        <end position="147"/>
    </location>
</feature>
<sequence length="159" mass="18052">MKLIRQVTWIIFFTFLGEMCNKLLPLPVPAGVYGLIFMLIFLMQGIIPLDAVEQVGNFMLETMSIMFLPAAVGIMTVTKLLMPVLVPYLVIIVLSTIIVMAVTGLVSQRILKITESREDKIKEMRSMESALEKKEKIQEEIREIQLEDLKHGLKGLEED</sequence>
<feature type="transmembrane region" description="Helical" evidence="7">
    <location>
        <begin position="30"/>
        <end position="52"/>
    </location>
</feature>
<evidence type="ECO:0000256" key="1">
    <source>
        <dbReference type="ARBA" id="ARBA00004651"/>
    </source>
</evidence>
<keyword evidence="4 7" id="KW-1133">Transmembrane helix</keyword>